<dbReference type="InterPro" id="IPR021109">
    <property type="entry name" value="Peptidase_aspartic_dom_sf"/>
</dbReference>
<comment type="caution">
    <text evidence="4">The sequence shown here is derived from an EMBL/GenBank/DDBJ whole genome shotgun (WGS) entry which is preliminary data.</text>
</comment>
<name>A0A8H3F3J5_9LECA</name>
<proteinExistence type="predicted"/>
<evidence type="ECO:0000256" key="1">
    <source>
        <dbReference type="SAM" id="MobiDB-lite"/>
    </source>
</evidence>
<keyword evidence="2" id="KW-0812">Transmembrane</keyword>
<dbReference type="PROSITE" id="PS51767">
    <property type="entry name" value="PEPTIDASE_A1"/>
    <property type="match status" value="1"/>
</dbReference>
<feature type="region of interest" description="Disordered" evidence="1">
    <location>
        <begin position="306"/>
        <end position="400"/>
    </location>
</feature>
<feature type="transmembrane region" description="Helical" evidence="2">
    <location>
        <begin position="276"/>
        <end position="300"/>
    </location>
</feature>
<organism evidence="4 5">
    <name type="scientific">Alectoria fallacina</name>
    <dbReference type="NCBI Taxonomy" id="1903189"/>
    <lineage>
        <taxon>Eukaryota</taxon>
        <taxon>Fungi</taxon>
        <taxon>Dikarya</taxon>
        <taxon>Ascomycota</taxon>
        <taxon>Pezizomycotina</taxon>
        <taxon>Lecanoromycetes</taxon>
        <taxon>OSLEUM clade</taxon>
        <taxon>Lecanoromycetidae</taxon>
        <taxon>Lecanorales</taxon>
        <taxon>Lecanorineae</taxon>
        <taxon>Parmeliaceae</taxon>
        <taxon>Alectoria</taxon>
    </lineage>
</organism>
<dbReference type="InterPro" id="IPR033121">
    <property type="entry name" value="PEPTIDASE_A1"/>
</dbReference>
<dbReference type="Gene3D" id="2.40.70.10">
    <property type="entry name" value="Acid Proteases"/>
    <property type="match status" value="1"/>
</dbReference>
<sequence length="400" mass="43142">MTEIYLGVASKGQYGLDTVGLGVEAANGLTSNQNVVAGVLTEPFYLEQQPILGSLTLGGYDSSRFVPTTASFPLAGNDSQSPMIGIESITATGILASNVTLLSNDTVALIDTTLPYLWLPLQACQQFETAFGLSWDASTEMYLVNDTMHQQLQNLSPAVTFTLGNSSARQSVSITLPYSAFDLQASNPIYPNGTNYFPLRRASNAYQYVLGRAFFQEAYLLVDFEQRNFSISQALFPLNSTPNIITIDHSLHPSVPTTNTTTPSAMHTKHPLSAGAIAGIAIGSSTLLILLCIFIIFLLLRHRRHQPPSHHRASPSSTLPSNEKESWPSSPDTSPHHFSDSETAASNTSRLGELEATEAPLSPGESRRSPRQELAGSPTAKELPPVPPEKMRHLCELAGG</sequence>
<dbReference type="Pfam" id="PF00026">
    <property type="entry name" value="Asp"/>
    <property type="match status" value="1"/>
</dbReference>
<reference evidence="4" key="1">
    <citation type="submission" date="2021-03" db="EMBL/GenBank/DDBJ databases">
        <authorList>
            <person name="Tagirdzhanova G."/>
        </authorList>
    </citation>
    <scope>NUCLEOTIDE SEQUENCE</scope>
</reference>
<gene>
    <name evidence="4" type="ORF">ALECFALPRED_000371</name>
</gene>
<feature type="domain" description="Peptidase A1" evidence="3">
    <location>
        <begin position="1"/>
        <end position="232"/>
    </location>
</feature>
<keyword evidence="2" id="KW-0472">Membrane</keyword>
<dbReference type="SUPFAM" id="SSF50630">
    <property type="entry name" value="Acid proteases"/>
    <property type="match status" value="1"/>
</dbReference>
<evidence type="ECO:0000256" key="2">
    <source>
        <dbReference type="SAM" id="Phobius"/>
    </source>
</evidence>
<dbReference type="OrthoDB" id="4074350at2759"/>
<evidence type="ECO:0000313" key="4">
    <source>
        <dbReference type="EMBL" id="CAF9917802.1"/>
    </source>
</evidence>
<dbReference type="Proteomes" id="UP000664203">
    <property type="component" value="Unassembled WGS sequence"/>
</dbReference>
<keyword evidence="5" id="KW-1185">Reference proteome</keyword>
<evidence type="ECO:0000313" key="5">
    <source>
        <dbReference type="Proteomes" id="UP000664203"/>
    </source>
</evidence>
<dbReference type="AlphaFoldDB" id="A0A8H3F3J5"/>
<evidence type="ECO:0000259" key="3">
    <source>
        <dbReference type="PROSITE" id="PS51767"/>
    </source>
</evidence>
<keyword evidence="2" id="KW-1133">Transmembrane helix</keyword>
<feature type="compositionally biased region" description="Basic and acidic residues" evidence="1">
    <location>
        <begin position="389"/>
        <end position="400"/>
    </location>
</feature>
<feature type="compositionally biased region" description="Polar residues" evidence="1">
    <location>
        <begin position="341"/>
        <end position="350"/>
    </location>
</feature>
<dbReference type="EMBL" id="CAJPDR010000104">
    <property type="protein sequence ID" value="CAF9917802.1"/>
    <property type="molecule type" value="Genomic_DNA"/>
</dbReference>
<accession>A0A8H3F3J5</accession>
<protein>
    <recommendedName>
        <fullName evidence="3">Peptidase A1 domain-containing protein</fullName>
    </recommendedName>
</protein>